<gene>
    <name evidence="1" type="ORF">LV75_001897</name>
</gene>
<evidence type="ECO:0000313" key="1">
    <source>
        <dbReference type="EMBL" id="MCP2269409.1"/>
    </source>
</evidence>
<organism evidence="1 2">
    <name type="scientific">Actinokineospora diospyrosa</name>
    <dbReference type="NCBI Taxonomy" id="103728"/>
    <lineage>
        <taxon>Bacteria</taxon>
        <taxon>Bacillati</taxon>
        <taxon>Actinomycetota</taxon>
        <taxon>Actinomycetes</taxon>
        <taxon>Pseudonocardiales</taxon>
        <taxon>Pseudonocardiaceae</taxon>
        <taxon>Actinokineospora</taxon>
    </lineage>
</organism>
<dbReference type="EMBL" id="JAMTCO010000004">
    <property type="protein sequence ID" value="MCP2269409.1"/>
    <property type="molecule type" value="Genomic_DNA"/>
</dbReference>
<evidence type="ECO:0008006" key="3">
    <source>
        <dbReference type="Google" id="ProtNLM"/>
    </source>
</evidence>
<protein>
    <recommendedName>
        <fullName evidence="3">Helix-turn-helix protein</fullName>
    </recommendedName>
</protein>
<comment type="caution">
    <text evidence="1">The sequence shown here is derived from an EMBL/GenBank/DDBJ whole genome shotgun (WGS) entry which is preliminary data.</text>
</comment>
<keyword evidence="2" id="KW-1185">Reference proteome</keyword>
<evidence type="ECO:0000313" key="2">
    <source>
        <dbReference type="Proteomes" id="UP001205185"/>
    </source>
</evidence>
<reference evidence="1 2" key="1">
    <citation type="submission" date="2022-06" db="EMBL/GenBank/DDBJ databases">
        <title>Genomic Encyclopedia of Archaeal and Bacterial Type Strains, Phase II (KMG-II): from individual species to whole genera.</title>
        <authorList>
            <person name="Goeker M."/>
        </authorList>
    </citation>
    <scope>NUCLEOTIDE SEQUENCE [LARGE SCALE GENOMIC DNA]</scope>
    <source>
        <strain evidence="1 2">DSM 44255</strain>
    </source>
</reference>
<proteinExistence type="predicted"/>
<name>A0ABT1I9V4_9PSEU</name>
<sequence length="62" mass="7139">MPRGLSAHDVAQIWSVPLARVYRLANAHRWRRYREGRLTFYHPDDVATTMDAVQPEETESGG</sequence>
<dbReference type="Proteomes" id="UP001205185">
    <property type="component" value="Unassembled WGS sequence"/>
</dbReference>
<accession>A0ABT1I9V4</accession>